<organism evidence="1 2">
    <name type="scientific">Segatella oulorum F0390</name>
    <dbReference type="NCBI Taxonomy" id="702438"/>
    <lineage>
        <taxon>Bacteria</taxon>
        <taxon>Pseudomonadati</taxon>
        <taxon>Bacteroidota</taxon>
        <taxon>Bacteroidia</taxon>
        <taxon>Bacteroidales</taxon>
        <taxon>Prevotellaceae</taxon>
        <taxon>Segatella</taxon>
    </lineage>
</organism>
<protein>
    <submittedName>
        <fullName evidence="1">Uncharacterized protein</fullName>
    </submittedName>
</protein>
<dbReference type="AlphaFoldDB" id="G1WCJ4"/>
<dbReference type="Proteomes" id="UP000005141">
    <property type="component" value="Unassembled WGS sequence"/>
</dbReference>
<name>G1WCJ4_9BACT</name>
<accession>G1WCJ4</accession>
<sequence length="464" mass="54225">METLRLFILSIVIILFHPILAQSQGETKLNQFLKFMQDGRYWDMSQVYNKNDSILPAVKLMNAAYSAIGYNRNDVAIKLLEKNIKANWKSYNGDTPYLSRLLVDLYIEEGRYEDAVTEYEWLKNTYAPLQQQYFLNIEYNKNVRKYIEEEFNVLEKARKRPQMRVVCKGESQPIKFTTQHIIKTQLNINKTKMYFTWDTGVTVPLVLPHRYADQLGLDYRQDSIIADNGKFAVAYVDSIIIGNYTFYHVPAYVMDGSSPIPALYKQHASNERLQEALMLYETLNSPIIGLPIIKRLERVGIDWKQECIFFPKRQLPHPSIEGQLFMSHLSKPNLLTPLTLNSMPLMGFVDTGCDSYINLYQKIQQTYSDKFPIEYDKQDSNYSLTFEGVKDTVRIYLVSPSLRYSNQAFKAKDKIMISSKMQGNKTWDLQLGYPFFKTLGEMMVLDFKEMKVKIWEKCIKSQLY</sequence>
<evidence type="ECO:0000313" key="1">
    <source>
        <dbReference type="EMBL" id="EGV30764.1"/>
    </source>
</evidence>
<dbReference type="PATRIC" id="fig|702438.4.peg.1601"/>
<keyword evidence="2" id="KW-1185">Reference proteome</keyword>
<dbReference type="InterPro" id="IPR034122">
    <property type="entry name" value="Retropepsin-like_bacterial"/>
</dbReference>
<dbReference type="EMBL" id="ADGI01000050">
    <property type="protein sequence ID" value="EGV30764.1"/>
    <property type="molecule type" value="Genomic_DNA"/>
</dbReference>
<dbReference type="InterPro" id="IPR021109">
    <property type="entry name" value="Peptidase_aspartic_dom_sf"/>
</dbReference>
<gene>
    <name evidence="1" type="ORF">HMPREF9431_01545</name>
</gene>
<dbReference type="OrthoDB" id="1100862at2"/>
<dbReference type="CDD" id="cd05483">
    <property type="entry name" value="retropepsin_like_bacteria"/>
    <property type="match status" value="1"/>
</dbReference>
<evidence type="ECO:0000313" key="2">
    <source>
        <dbReference type="Proteomes" id="UP000005141"/>
    </source>
</evidence>
<comment type="caution">
    <text evidence="1">The sequence shown here is derived from an EMBL/GenBank/DDBJ whole genome shotgun (WGS) entry which is preliminary data.</text>
</comment>
<dbReference type="Pfam" id="PF13650">
    <property type="entry name" value="Asp_protease_2"/>
    <property type="match status" value="1"/>
</dbReference>
<dbReference type="RefSeq" id="WP_004380592.1">
    <property type="nucleotide sequence ID" value="NZ_JH114216.1"/>
</dbReference>
<dbReference type="HOGENOM" id="CLU_589061_0_0_10"/>
<dbReference type="GeneID" id="95426155"/>
<reference evidence="1 2" key="1">
    <citation type="submission" date="2011-07" db="EMBL/GenBank/DDBJ databases">
        <title>The Genome Sequence of Prevotella oulorum F0390.</title>
        <authorList>
            <consortium name="The Broad Institute Genome Sequencing Platform"/>
            <consortium name="The Broad Institute Genome Sequencing Center for Infectious Disease"/>
            <person name="Earl A."/>
            <person name="Ward D."/>
            <person name="Feldgarden M."/>
            <person name="Gevers D."/>
            <person name="Izard J."/>
            <person name="Ganesan A."/>
            <person name="Baranova O.V."/>
            <person name="Blanton J.M."/>
            <person name="Tanner A.C."/>
            <person name="Dewhirst F.E."/>
            <person name="Young S.K."/>
            <person name="Zeng Q."/>
            <person name="Gargeya S."/>
            <person name="Fitzgerald M."/>
            <person name="Haas B."/>
            <person name="Abouelleil A."/>
            <person name="Alvarado L."/>
            <person name="Arachchi H.M."/>
            <person name="Berlin A."/>
            <person name="Brown A."/>
            <person name="Chapman S.B."/>
            <person name="Chen Z."/>
            <person name="Dunbar C."/>
            <person name="Freedman E."/>
            <person name="Gearin G."/>
            <person name="Gellesch M."/>
            <person name="Goldberg J."/>
            <person name="Griggs A."/>
            <person name="Gujja S."/>
            <person name="Heiman D."/>
            <person name="Howarth C."/>
            <person name="Larson L."/>
            <person name="Lui A."/>
            <person name="MacDonald P.J.P."/>
            <person name="Mehta T."/>
            <person name="Montmayeur A."/>
            <person name="Murphy C."/>
            <person name="Neiman D."/>
            <person name="Pearson M."/>
            <person name="Priest M."/>
            <person name="Roberts A."/>
            <person name="Saif S."/>
            <person name="Shea T."/>
            <person name="Shenoy N."/>
            <person name="Sisk P."/>
            <person name="Stolte C."/>
            <person name="Sykes S."/>
            <person name="Wortman J."/>
            <person name="Nusbaum C."/>
            <person name="Birren B."/>
        </authorList>
    </citation>
    <scope>NUCLEOTIDE SEQUENCE [LARGE SCALE GENOMIC DNA]</scope>
    <source>
        <strain evidence="1 2">F0390</strain>
    </source>
</reference>
<dbReference type="Gene3D" id="2.40.70.10">
    <property type="entry name" value="Acid Proteases"/>
    <property type="match status" value="1"/>
</dbReference>
<proteinExistence type="predicted"/>